<dbReference type="GO" id="GO:0004222">
    <property type="term" value="F:metalloendopeptidase activity"/>
    <property type="evidence" value="ECO:0007669"/>
    <property type="project" value="InterPro"/>
</dbReference>
<dbReference type="InterPro" id="IPR000718">
    <property type="entry name" value="Peptidase_M13"/>
</dbReference>
<dbReference type="PROSITE" id="PS51885">
    <property type="entry name" value="NEPRILYSIN"/>
    <property type="match status" value="1"/>
</dbReference>
<dbReference type="Gene3D" id="3.40.390.10">
    <property type="entry name" value="Collagenase (Catalytic Domain)"/>
    <property type="match status" value="1"/>
</dbReference>
<sequence>MTCNASQRGDALLPYLAALRVARLVFIDDMLTAEDRFQLSSELNEPRVFLLTLCRLACASSAREATALDCNELLKNSHEFSTIFHCARDSPMNPSAKCTFFA</sequence>
<keyword evidence="2" id="KW-1185">Reference proteome</keyword>
<evidence type="ECO:0000313" key="2">
    <source>
        <dbReference type="Proteomes" id="UP000821853"/>
    </source>
</evidence>
<protein>
    <submittedName>
        <fullName evidence="1">Uncharacterized protein</fullName>
    </submittedName>
</protein>
<organism evidence="1 2">
    <name type="scientific">Haemaphysalis longicornis</name>
    <name type="common">Bush tick</name>
    <dbReference type="NCBI Taxonomy" id="44386"/>
    <lineage>
        <taxon>Eukaryota</taxon>
        <taxon>Metazoa</taxon>
        <taxon>Ecdysozoa</taxon>
        <taxon>Arthropoda</taxon>
        <taxon>Chelicerata</taxon>
        <taxon>Arachnida</taxon>
        <taxon>Acari</taxon>
        <taxon>Parasitiformes</taxon>
        <taxon>Ixodida</taxon>
        <taxon>Ixodoidea</taxon>
        <taxon>Ixodidae</taxon>
        <taxon>Haemaphysalinae</taxon>
        <taxon>Haemaphysalis</taxon>
    </lineage>
</organism>
<accession>A0A9J6H9G0</accession>
<dbReference type="EMBL" id="JABSTR010001215">
    <property type="protein sequence ID" value="KAH9383633.1"/>
    <property type="molecule type" value="Genomic_DNA"/>
</dbReference>
<comment type="caution">
    <text evidence="1">The sequence shown here is derived from an EMBL/GenBank/DDBJ whole genome shotgun (WGS) entry which is preliminary data.</text>
</comment>
<dbReference type="InterPro" id="IPR024079">
    <property type="entry name" value="MetalloPept_cat_dom_sf"/>
</dbReference>
<reference evidence="1 2" key="1">
    <citation type="journal article" date="2020" name="Cell">
        <title>Large-Scale Comparative Analyses of Tick Genomes Elucidate Their Genetic Diversity and Vector Capacities.</title>
        <authorList>
            <consortium name="Tick Genome and Microbiome Consortium (TIGMIC)"/>
            <person name="Jia N."/>
            <person name="Wang J."/>
            <person name="Shi W."/>
            <person name="Du L."/>
            <person name="Sun Y."/>
            <person name="Zhan W."/>
            <person name="Jiang J.F."/>
            <person name="Wang Q."/>
            <person name="Zhang B."/>
            <person name="Ji P."/>
            <person name="Bell-Sakyi L."/>
            <person name="Cui X.M."/>
            <person name="Yuan T.T."/>
            <person name="Jiang B.G."/>
            <person name="Yang W.F."/>
            <person name="Lam T.T."/>
            <person name="Chang Q.C."/>
            <person name="Ding S.J."/>
            <person name="Wang X.J."/>
            <person name="Zhu J.G."/>
            <person name="Ruan X.D."/>
            <person name="Zhao L."/>
            <person name="Wei J.T."/>
            <person name="Ye R.Z."/>
            <person name="Que T.C."/>
            <person name="Du C.H."/>
            <person name="Zhou Y.H."/>
            <person name="Cheng J.X."/>
            <person name="Dai P.F."/>
            <person name="Guo W.B."/>
            <person name="Han X.H."/>
            <person name="Huang E.J."/>
            <person name="Li L.F."/>
            <person name="Wei W."/>
            <person name="Gao Y.C."/>
            <person name="Liu J.Z."/>
            <person name="Shao H.Z."/>
            <person name="Wang X."/>
            <person name="Wang C.C."/>
            <person name="Yang T.C."/>
            <person name="Huo Q.B."/>
            <person name="Li W."/>
            <person name="Chen H.Y."/>
            <person name="Chen S.E."/>
            <person name="Zhou L.G."/>
            <person name="Ni X.B."/>
            <person name="Tian J.H."/>
            <person name="Sheng Y."/>
            <person name="Liu T."/>
            <person name="Pan Y.S."/>
            <person name="Xia L.Y."/>
            <person name="Li J."/>
            <person name="Zhao F."/>
            <person name="Cao W.C."/>
        </authorList>
    </citation>
    <scope>NUCLEOTIDE SEQUENCE [LARGE SCALE GENOMIC DNA]</scope>
    <source>
        <strain evidence="1">HaeL-2018</strain>
    </source>
</reference>
<dbReference type="Proteomes" id="UP000821853">
    <property type="component" value="Unassembled WGS sequence"/>
</dbReference>
<proteinExistence type="predicted"/>
<dbReference type="VEuPathDB" id="VectorBase:HLOH_049683"/>
<dbReference type="GO" id="GO:0006508">
    <property type="term" value="P:proteolysis"/>
    <property type="evidence" value="ECO:0007669"/>
    <property type="project" value="InterPro"/>
</dbReference>
<dbReference type="SUPFAM" id="SSF55486">
    <property type="entry name" value="Metalloproteases ('zincins'), catalytic domain"/>
    <property type="match status" value="1"/>
</dbReference>
<gene>
    <name evidence="1" type="ORF">HPB48_025326</name>
</gene>
<name>A0A9J6H9G0_HAELO</name>
<dbReference type="AlphaFoldDB" id="A0A9J6H9G0"/>
<evidence type="ECO:0000313" key="1">
    <source>
        <dbReference type="EMBL" id="KAH9383633.1"/>
    </source>
</evidence>